<dbReference type="Proteomes" id="UP000297025">
    <property type="component" value="Chromosome"/>
</dbReference>
<dbReference type="EMBL" id="CP038462">
    <property type="protein sequence ID" value="QCC78129.1"/>
    <property type="molecule type" value="Genomic_DNA"/>
</dbReference>
<dbReference type="AlphaFoldDB" id="A0A4P7UHK5"/>
<evidence type="ECO:0008006" key="5">
    <source>
        <dbReference type="Google" id="ProtNLM"/>
    </source>
</evidence>
<organism evidence="2 3">
    <name type="scientific">Nocardioides daphniae</name>
    <dbReference type="NCBI Taxonomy" id="402297"/>
    <lineage>
        <taxon>Bacteria</taxon>
        <taxon>Bacillati</taxon>
        <taxon>Actinomycetota</taxon>
        <taxon>Actinomycetes</taxon>
        <taxon>Propionibacteriales</taxon>
        <taxon>Nocardioidaceae</taxon>
        <taxon>Nocardioides</taxon>
    </lineage>
</organism>
<reference evidence="2" key="4">
    <citation type="submission" date="2019-03" db="EMBL/GenBank/DDBJ databases">
        <authorList>
            <person name="Huang Y."/>
        </authorList>
    </citation>
    <scope>NUCLEOTIDE SEQUENCE</scope>
    <source>
        <strain evidence="2">JCM 16608</strain>
    </source>
</reference>
<dbReference type="KEGG" id="ndp:E2C04_14760"/>
<reference evidence="1" key="2">
    <citation type="journal article" date="2014" name="Int. J. Syst. Evol. Microbiol.">
        <title>Complete genome of a new Firmicutes species belonging to the dominant human colonic microbiota ('Ruminococcus bicirculans') reveals two chromosomes and a selective capacity to utilize plant glucans.</title>
        <authorList>
            <consortium name="NISC Comparative Sequencing Program"/>
            <person name="Wegmann U."/>
            <person name="Louis P."/>
            <person name="Goesmann A."/>
            <person name="Henrissat B."/>
            <person name="Duncan S.H."/>
            <person name="Flint H.J."/>
        </authorList>
    </citation>
    <scope>NUCLEOTIDE SEQUENCE</scope>
    <source>
        <strain evidence="1">CCM 7403</strain>
    </source>
</reference>
<dbReference type="RefSeq" id="WP_135833167.1">
    <property type="nucleotide sequence ID" value="NZ_BMCK01000003.1"/>
</dbReference>
<dbReference type="Proteomes" id="UP000630594">
    <property type="component" value="Unassembled WGS sequence"/>
</dbReference>
<protein>
    <recommendedName>
        <fullName evidence="5">WXG100 family type VII secretion target</fullName>
    </recommendedName>
</protein>
<reference evidence="2 3" key="1">
    <citation type="journal article" date="2008" name="Int. J. Syst. Evol. Microbiol.">
        <title>Nocardioides daphniae sp. nov., isolated from Daphnia cucullata (Crustacea: Cladocera).</title>
        <authorList>
            <person name="Toth E.M."/>
            <person name="Keki Z."/>
            <person name="Homonnay Z.G."/>
            <person name="Borsodi A.K."/>
            <person name="Marialigeti K."/>
            <person name="Schumann P."/>
        </authorList>
    </citation>
    <scope>NUCLEOTIDE SEQUENCE [LARGE SCALE GENOMIC DNA]</scope>
    <source>
        <strain evidence="2 3">JCM 16608</strain>
    </source>
</reference>
<accession>A0A4P7UHK5</accession>
<evidence type="ECO:0000313" key="3">
    <source>
        <dbReference type="Proteomes" id="UP000297025"/>
    </source>
</evidence>
<gene>
    <name evidence="2" type="ORF">E2C04_14760</name>
    <name evidence="1" type="ORF">GCM10007231_21100</name>
</gene>
<evidence type="ECO:0000313" key="2">
    <source>
        <dbReference type="EMBL" id="QCC78129.1"/>
    </source>
</evidence>
<reference evidence="4" key="3">
    <citation type="journal article" date="2019" name="Int. J. Syst. Evol. Microbiol.">
        <title>The Global Catalogue of Microorganisms (GCM) 10K type strain sequencing project: providing services to taxonomists for standard genome sequencing and annotation.</title>
        <authorList>
            <consortium name="The Broad Institute Genomics Platform"/>
            <consortium name="The Broad Institute Genome Sequencing Center for Infectious Disease"/>
            <person name="Wu L."/>
            <person name="Ma J."/>
        </authorList>
    </citation>
    <scope>NUCLEOTIDE SEQUENCE [LARGE SCALE GENOMIC DNA]</scope>
    <source>
        <strain evidence="4">CCM 7403</strain>
    </source>
</reference>
<name>A0A4P7UHK5_9ACTN</name>
<sequence length="280" mass="29014">MSHLGLGLLSGHVTVANDVIKVAQLLDEGDWGAAFLQSGATTITFVGVVGDPLGTLLSHLGAEVLDKVEPLRGWLQELTGDRDRVMAAAQVVEAEGELLLSLADDVRRGMVATLDGMEGLAVETGAEQCRLLVADLEAAATAAGSVARALDVAAGYVSVMHSLVRDALAEVAGMVMQRMIVLGLTAGAATPVVLAEVTTRIAVLAARLRVPLRAVVTTCEALRRLLDDLDVLLLRMRRSLDDRLDGPALGPRRAATVGAGAVFDGLATDATADDPVGCVP</sequence>
<keyword evidence="4" id="KW-1185">Reference proteome</keyword>
<evidence type="ECO:0000313" key="4">
    <source>
        <dbReference type="Proteomes" id="UP000630594"/>
    </source>
</evidence>
<dbReference type="OrthoDB" id="2086631at2"/>
<reference evidence="1" key="5">
    <citation type="submission" date="2024-05" db="EMBL/GenBank/DDBJ databases">
        <authorList>
            <person name="Sun Q."/>
            <person name="Sedlacek I."/>
        </authorList>
    </citation>
    <scope>NUCLEOTIDE SEQUENCE</scope>
    <source>
        <strain evidence="1">CCM 7403</strain>
    </source>
</reference>
<evidence type="ECO:0000313" key="1">
    <source>
        <dbReference type="EMBL" id="GGD21677.1"/>
    </source>
</evidence>
<proteinExistence type="predicted"/>
<dbReference type="EMBL" id="BMCK01000003">
    <property type="protein sequence ID" value="GGD21677.1"/>
    <property type="molecule type" value="Genomic_DNA"/>
</dbReference>